<dbReference type="AlphaFoldDB" id="A0A5C6ZEW6"/>
<evidence type="ECO:0000259" key="1">
    <source>
        <dbReference type="Pfam" id="PF14371"/>
    </source>
</evidence>
<dbReference type="EMBL" id="VORO01000020">
    <property type="protein sequence ID" value="TXD87738.1"/>
    <property type="molecule type" value="Genomic_DNA"/>
</dbReference>
<protein>
    <submittedName>
        <fullName evidence="2">DUF4412 domain-containing protein</fullName>
    </submittedName>
</protein>
<evidence type="ECO:0000313" key="3">
    <source>
        <dbReference type="Proteomes" id="UP000321578"/>
    </source>
</evidence>
<dbReference type="OrthoDB" id="1524221at2"/>
<evidence type="ECO:0000313" key="2">
    <source>
        <dbReference type="EMBL" id="TXD87738.1"/>
    </source>
</evidence>
<dbReference type="Pfam" id="PF14371">
    <property type="entry name" value="DUF4412"/>
    <property type="match status" value="1"/>
</dbReference>
<proteinExistence type="predicted"/>
<gene>
    <name evidence="2" type="ORF">ESY86_15605</name>
</gene>
<sequence length="283" mass="32016">MKNGLKTYNVEQLKSKKMKTKHIITVIICLLIGGTADAQIFKEIMKVVGKKEKKTTEKTDEEKAEMNKKAMSIFGGSLEGLPETYQFSYVVDMQITSKKDETTMQYFVEPDATYFGNALPEDKTNSIIVYDMENQAMVTFMDNDGNKMAMKMRIPISDKKMQALLKKESDATKTKIENGTITPLPDKKILGYTCKGYQIIQKDGVSKIWFTNEAPVSFVGMFASADKMPKNLSGDMIPFGPKSMMLEMEYTANKRKRDNMRMVCTGIEEKSFAIALKDYKTGM</sequence>
<keyword evidence="3" id="KW-1185">Reference proteome</keyword>
<dbReference type="Proteomes" id="UP000321578">
    <property type="component" value="Unassembled WGS sequence"/>
</dbReference>
<organism evidence="2 3">
    <name type="scientific">Subsaximicrobium wynnwilliamsii</name>
    <dbReference type="NCBI Taxonomy" id="291179"/>
    <lineage>
        <taxon>Bacteria</taxon>
        <taxon>Pseudomonadati</taxon>
        <taxon>Bacteroidota</taxon>
        <taxon>Flavobacteriia</taxon>
        <taxon>Flavobacteriales</taxon>
        <taxon>Flavobacteriaceae</taxon>
        <taxon>Subsaximicrobium</taxon>
    </lineage>
</organism>
<feature type="domain" description="DUF4412" evidence="1">
    <location>
        <begin position="89"/>
        <end position="214"/>
    </location>
</feature>
<comment type="caution">
    <text evidence="2">The sequence shown here is derived from an EMBL/GenBank/DDBJ whole genome shotgun (WGS) entry which is preliminary data.</text>
</comment>
<reference evidence="2 3" key="1">
    <citation type="submission" date="2019-08" db="EMBL/GenBank/DDBJ databases">
        <title>Genomes of Subsaximicrobium wynnwilliamsii strains.</title>
        <authorList>
            <person name="Bowman J.P."/>
        </authorList>
    </citation>
    <scope>NUCLEOTIDE SEQUENCE [LARGE SCALE GENOMIC DNA]</scope>
    <source>
        <strain evidence="2 3">2-80-2</strain>
    </source>
</reference>
<name>A0A5C6ZEW6_9FLAO</name>
<accession>A0A5C6ZEW6</accession>
<dbReference type="InterPro" id="IPR025524">
    <property type="entry name" value="DUF4412"/>
</dbReference>